<dbReference type="Proteomes" id="UP000274593">
    <property type="component" value="Chromosome"/>
</dbReference>
<keyword evidence="1" id="KW-0472">Membrane</keyword>
<evidence type="ECO:0000313" key="2">
    <source>
        <dbReference type="EMBL" id="AZJ35816.1"/>
    </source>
</evidence>
<dbReference type="RefSeq" id="WP_125067578.1">
    <property type="nucleotide sequence ID" value="NZ_CP032548.1"/>
</dbReference>
<organism evidence="2 3">
    <name type="scientific">Tenacibaculum singaporense</name>
    <dbReference type="NCBI Taxonomy" id="2358479"/>
    <lineage>
        <taxon>Bacteria</taxon>
        <taxon>Pseudomonadati</taxon>
        <taxon>Bacteroidota</taxon>
        <taxon>Flavobacteriia</taxon>
        <taxon>Flavobacteriales</taxon>
        <taxon>Flavobacteriaceae</taxon>
        <taxon>Tenacibaculum</taxon>
    </lineage>
</organism>
<evidence type="ECO:0000313" key="3">
    <source>
        <dbReference type="Proteomes" id="UP000274593"/>
    </source>
</evidence>
<name>A0A3Q8RQY8_9FLAO</name>
<protein>
    <submittedName>
        <fullName evidence="2">Adenylosuccinate synthetase</fullName>
    </submittedName>
</protein>
<dbReference type="AlphaFoldDB" id="A0A3Q8RQY8"/>
<dbReference type="EMBL" id="CP032548">
    <property type="protein sequence ID" value="AZJ35816.1"/>
    <property type="molecule type" value="Genomic_DNA"/>
</dbReference>
<keyword evidence="1" id="KW-0812">Transmembrane</keyword>
<evidence type="ECO:0000256" key="1">
    <source>
        <dbReference type="SAM" id="Phobius"/>
    </source>
</evidence>
<proteinExistence type="predicted"/>
<accession>A0A3Q8RQY8</accession>
<sequence>MLTIYKLFMQLPIGTQNPDDNKPMDFSDPIEVIVFIVLPVFIIIMYILWKKKKN</sequence>
<keyword evidence="1" id="KW-1133">Transmembrane helix</keyword>
<gene>
    <name evidence="2" type="ORF">D6T69_09915</name>
</gene>
<dbReference type="KEGG" id="tsig:D6T69_09915"/>
<keyword evidence="3" id="KW-1185">Reference proteome</keyword>
<feature type="transmembrane region" description="Helical" evidence="1">
    <location>
        <begin position="30"/>
        <end position="49"/>
    </location>
</feature>
<reference evidence="2 3" key="1">
    <citation type="submission" date="2018-09" db="EMBL/GenBank/DDBJ databases">
        <title>Insights into the microbiota of Asian seabass (Lates calcarifer) with tenacibaculosis symptoms and description of sp. nov. Tenacibaculum singaporense.</title>
        <authorList>
            <person name="Miyake S."/>
            <person name="Soh M."/>
            <person name="Azman M.N."/>
            <person name="Ngoh S.Y."/>
            <person name="Orban L."/>
        </authorList>
    </citation>
    <scope>NUCLEOTIDE SEQUENCE [LARGE SCALE GENOMIC DNA]</scope>
    <source>
        <strain evidence="2 3">DSM 106434</strain>
    </source>
</reference>